<name>A0AAD7C966_9AGAR</name>
<keyword evidence="1" id="KW-1133">Transmembrane helix</keyword>
<evidence type="ECO:0000313" key="2">
    <source>
        <dbReference type="EMBL" id="KAJ7641187.1"/>
    </source>
</evidence>
<feature type="transmembrane region" description="Helical" evidence="1">
    <location>
        <begin position="15"/>
        <end position="39"/>
    </location>
</feature>
<comment type="caution">
    <text evidence="2">The sequence shown here is derived from an EMBL/GenBank/DDBJ whole genome shotgun (WGS) entry which is preliminary data.</text>
</comment>
<keyword evidence="1" id="KW-0812">Transmembrane</keyword>
<gene>
    <name evidence="2" type="ORF">FB45DRAFT_353494</name>
</gene>
<dbReference type="Proteomes" id="UP001221142">
    <property type="component" value="Unassembled WGS sequence"/>
</dbReference>
<dbReference type="EMBL" id="JARKIF010000004">
    <property type="protein sequence ID" value="KAJ7641187.1"/>
    <property type="molecule type" value="Genomic_DNA"/>
</dbReference>
<accession>A0AAD7C966</accession>
<reference evidence="2" key="1">
    <citation type="submission" date="2023-03" db="EMBL/GenBank/DDBJ databases">
        <title>Massive genome expansion in bonnet fungi (Mycena s.s.) driven by repeated elements and novel gene families across ecological guilds.</title>
        <authorList>
            <consortium name="Lawrence Berkeley National Laboratory"/>
            <person name="Harder C.B."/>
            <person name="Miyauchi S."/>
            <person name="Viragh M."/>
            <person name="Kuo A."/>
            <person name="Thoen E."/>
            <person name="Andreopoulos B."/>
            <person name="Lu D."/>
            <person name="Skrede I."/>
            <person name="Drula E."/>
            <person name="Henrissat B."/>
            <person name="Morin E."/>
            <person name="Kohler A."/>
            <person name="Barry K."/>
            <person name="LaButti K."/>
            <person name="Morin E."/>
            <person name="Salamov A."/>
            <person name="Lipzen A."/>
            <person name="Mereny Z."/>
            <person name="Hegedus B."/>
            <person name="Baldrian P."/>
            <person name="Stursova M."/>
            <person name="Weitz H."/>
            <person name="Taylor A."/>
            <person name="Grigoriev I.V."/>
            <person name="Nagy L.G."/>
            <person name="Martin F."/>
            <person name="Kauserud H."/>
        </authorList>
    </citation>
    <scope>NUCLEOTIDE SEQUENCE</scope>
    <source>
        <strain evidence="2">9284</strain>
    </source>
</reference>
<protein>
    <submittedName>
        <fullName evidence="2">Uncharacterized protein</fullName>
    </submittedName>
</protein>
<sequence length="231" mass="25189">MPSLPSSPPTAPAFLPSPALCLAGFVAVFTVITVVYALLPRVSALLRLRRVRLGDVEAGGSNSTVVVDTKVKARISPQIAARVLDIARKRLIKTQNERAAKMRLVSAHKKLMGYPTVLPKAPKVAACHPWHRSFPEERGPPAFCALGSSSPAQATGLFSAACRIHGTSTPRSCRCARARHCSSISVAHRGSYARRPRIKGCPFRLHPSHTSARKPRRCHGRRHGFEFRLLL</sequence>
<proteinExistence type="predicted"/>
<keyword evidence="3" id="KW-1185">Reference proteome</keyword>
<evidence type="ECO:0000313" key="3">
    <source>
        <dbReference type="Proteomes" id="UP001221142"/>
    </source>
</evidence>
<keyword evidence="1" id="KW-0472">Membrane</keyword>
<evidence type="ECO:0000256" key="1">
    <source>
        <dbReference type="SAM" id="Phobius"/>
    </source>
</evidence>
<organism evidence="2 3">
    <name type="scientific">Roridomyces roridus</name>
    <dbReference type="NCBI Taxonomy" id="1738132"/>
    <lineage>
        <taxon>Eukaryota</taxon>
        <taxon>Fungi</taxon>
        <taxon>Dikarya</taxon>
        <taxon>Basidiomycota</taxon>
        <taxon>Agaricomycotina</taxon>
        <taxon>Agaricomycetes</taxon>
        <taxon>Agaricomycetidae</taxon>
        <taxon>Agaricales</taxon>
        <taxon>Marasmiineae</taxon>
        <taxon>Mycenaceae</taxon>
        <taxon>Roridomyces</taxon>
    </lineage>
</organism>
<dbReference type="AlphaFoldDB" id="A0AAD7C966"/>